<proteinExistence type="inferred from homology"/>
<comment type="caution">
    <text evidence="3">The sequence shown here is derived from an EMBL/GenBank/DDBJ whole genome shotgun (WGS) entry which is preliminary data.</text>
</comment>
<evidence type="ECO:0000256" key="1">
    <source>
        <dbReference type="ARBA" id="ARBA00007637"/>
    </source>
</evidence>
<evidence type="ECO:0000259" key="2">
    <source>
        <dbReference type="Pfam" id="PF01370"/>
    </source>
</evidence>
<dbReference type="AlphaFoldDB" id="A0A9X2IQK7"/>
<organism evidence="3 4">
    <name type="scientific">Halalkalibacter oceani</name>
    <dbReference type="NCBI Taxonomy" id="1653776"/>
    <lineage>
        <taxon>Bacteria</taxon>
        <taxon>Bacillati</taxon>
        <taxon>Bacillota</taxon>
        <taxon>Bacilli</taxon>
        <taxon>Bacillales</taxon>
        <taxon>Bacillaceae</taxon>
        <taxon>Halalkalibacter</taxon>
    </lineage>
</organism>
<dbReference type="Pfam" id="PF01370">
    <property type="entry name" value="Epimerase"/>
    <property type="match status" value="1"/>
</dbReference>
<dbReference type="PANTHER" id="PTHR43000">
    <property type="entry name" value="DTDP-D-GLUCOSE 4,6-DEHYDRATASE-RELATED"/>
    <property type="match status" value="1"/>
</dbReference>
<dbReference type="EMBL" id="JAMBOL010000017">
    <property type="protein sequence ID" value="MCM3715567.1"/>
    <property type="molecule type" value="Genomic_DNA"/>
</dbReference>
<gene>
    <name evidence="3" type="ORF">M3202_15990</name>
</gene>
<feature type="domain" description="NAD-dependent epimerase/dehydratase" evidence="2">
    <location>
        <begin position="6"/>
        <end position="241"/>
    </location>
</feature>
<keyword evidence="4" id="KW-1185">Reference proteome</keyword>
<accession>A0A9X2IQK7</accession>
<protein>
    <submittedName>
        <fullName evidence="3">NAD-dependent epimerase/dehydratase family protein</fullName>
    </submittedName>
</protein>
<name>A0A9X2IQK7_9BACI</name>
<dbReference type="Gene3D" id="3.40.50.720">
    <property type="entry name" value="NAD(P)-binding Rossmann-like Domain"/>
    <property type="match status" value="1"/>
</dbReference>
<sequence>MKNKHVLVTGGAGFIGSQLVKRLMPLAKKITVIDDLTTGNRQAVPVADHVTFVEASITDADAVTPHLADVDILFHVACRNLVHSVENMEQDLEVNLLGCYSLLDLAHKHCQHLQRFVYTSTASVYGDADVLPTVEQYHKIAMPYAASKFSAEHYCHVFHQLYQFPMTILRLSNVYGPGQLASNPYCGVVAKFFDAIMANEPLTIYGDGTQTRDFTYIEDALDALLLAASRDNAVGEVFNVGTMKETSIQDLARSVIEEAGYDAETYPIIYAPKRKVDTIQRRVVAIDHIQNTIGWQPLYSLKQGIAQTFHWVKE</sequence>
<reference evidence="3" key="1">
    <citation type="submission" date="2022-05" db="EMBL/GenBank/DDBJ databases">
        <title>Comparative Genomics of Spacecraft Associated Microbes.</title>
        <authorList>
            <person name="Tran M.T."/>
            <person name="Wright A."/>
            <person name="Seuylemezian A."/>
            <person name="Eisen J."/>
            <person name="Coil D."/>
        </authorList>
    </citation>
    <scope>NUCLEOTIDE SEQUENCE</scope>
    <source>
        <strain evidence="3">214.1.1</strain>
    </source>
</reference>
<evidence type="ECO:0000313" key="3">
    <source>
        <dbReference type="EMBL" id="MCM3715567.1"/>
    </source>
</evidence>
<comment type="similarity">
    <text evidence="1">Belongs to the NAD(P)-dependent epimerase/dehydratase family.</text>
</comment>
<dbReference type="InterPro" id="IPR001509">
    <property type="entry name" value="Epimerase_deHydtase"/>
</dbReference>
<dbReference type="InterPro" id="IPR036291">
    <property type="entry name" value="NAD(P)-bd_dom_sf"/>
</dbReference>
<evidence type="ECO:0000313" key="4">
    <source>
        <dbReference type="Proteomes" id="UP001139179"/>
    </source>
</evidence>
<dbReference type="SUPFAM" id="SSF51735">
    <property type="entry name" value="NAD(P)-binding Rossmann-fold domains"/>
    <property type="match status" value="1"/>
</dbReference>
<dbReference type="Proteomes" id="UP001139179">
    <property type="component" value="Unassembled WGS sequence"/>
</dbReference>
<dbReference type="RefSeq" id="WP_251224302.1">
    <property type="nucleotide sequence ID" value="NZ_JAMBOL010000017.1"/>
</dbReference>